<dbReference type="EMBL" id="JAGGLI010000002">
    <property type="protein sequence ID" value="MBP2026596.1"/>
    <property type="molecule type" value="Genomic_DNA"/>
</dbReference>
<proteinExistence type="predicted"/>
<dbReference type="SUPFAM" id="SSF160148">
    <property type="entry name" value="CPE0013-like"/>
    <property type="match status" value="1"/>
</dbReference>
<organism evidence="1 2">
    <name type="scientific">Acetoanaerobium pronyense</name>
    <dbReference type="NCBI Taxonomy" id="1482736"/>
    <lineage>
        <taxon>Bacteria</taxon>
        <taxon>Bacillati</taxon>
        <taxon>Bacillota</taxon>
        <taxon>Clostridia</taxon>
        <taxon>Peptostreptococcales</taxon>
        <taxon>Filifactoraceae</taxon>
        <taxon>Acetoanaerobium</taxon>
    </lineage>
</organism>
<name>A0ABS4KHJ3_9FIRM</name>
<sequence length="119" mass="13027">MKNMICIVCPIGCKMTILEDSSQASGLKVIGNKCPRGVDYAVRELTNPTRPLTTTVSIKNGLLNRLPVRTDRDIPKEKIFEVMKEISKIEVNAPIKSKEVILSNVLGTGANVIASRSMD</sequence>
<evidence type="ECO:0000313" key="2">
    <source>
        <dbReference type="Proteomes" id="UP001314903"/>
    </source>
</evidence>
<comment type="caution">
    <text evidence="1">The sequence shown here is derived from an EMBL/GenBank/DDBJ whole genome shotgun (WGS) entry which is preliminary data.</text>
</comment>
<dbReference type="PANTHER" id="PTHR39450">
    <property type="entry name" value="MOLYBDOPTERIN OXIDOREDUCTASE, 4FE-4S CLUSTER-BINDING SUBUNIT"/>
    <property type="match status" value="1"/>
</dbReference>
<keyword evidence="2" id="KW-1185">Reference proteome</keyword>
<accession>A0ABS4KHJ3</accession>
<dbReference type="InterPro" id="IPR012460">
    <property type="entry name" value="DUF1667"/>
</dbReference>
<dbReference type="Gene3D" id="3.10.530.10">
    <property type="entry name" value="CPE0013-like"/>
    <property type="match status" value="1"/>
</dbReference>
<protein>
    <submittedName>
        <fullName evidence="1">CxxC motif-containing protein</fullName>
    </submittedName>
</protein>
<reference evidence="1 2" key="1">
    <citation type="submission" date="2021-03" db="EMBL/GenBank/DDBJ databases">
        <title>Genomic Encyclopedia of Type Strains, Phase IV (KMG-IV): sequencing the most valuable type-strain genomes for metagenomic binning, comparative biology and taxonomic classification.</title>
        <authorList>
            <person name="Goeker M."/>
        </authorList>
    </citation>
    <scope>NUCLEOTIDE SEQUENCE [LARGE SCALE GENOMIC DNA]</scope>
    <source>
        <strain evidence="1 2">DSM 27512</strain>
    </source>
</reference>
<evidence type="ECO:0000313" key="1">
    <source>
        <dbReference type="EMBL" id="MBP2026596.1"/>
    </source>
</evidence>
<dbReference type="PANTHER" id="PTHR39450:SF1">
    <property type="entry name" value="DUF1667 DOMAIN-CONTAINING PROTEIN"/>
    <property type="match status" value="1"/>
</dbReference>
<dbReference type="Pfam" id="PF07892">
    <property type="entry name" value="DUF1667"/>
    <property type="match status" value="1"/>
</dbReference>
<gene>
    <name evidence="1" type="ORF">J2Z35_000385</name>
</gene>
<dbReference type="Proteomes" id="UP001314903">
    <property type="component" value="Unassembled WGS sequence"/>
</dbReference>
<dbReference type="InterPro" id="IPR036593">
    <property type="entry name" value="CPE0013-like_sf"/>
</dbReference>